<keyword evidence="3" id="KW-1185">Reference proteome</keyword>
<name>A0AAV6IRX2_9ERIC</name>
<dbReference type="Proteomes" id="UP000823749">
    <property type="component" value="Chromosome 9"/>
</dbReference>
<dbReference type="EMBL" id="JACTNZ010000009">
    <property type="protein sequence ID" value="KAG5531458.1"/>
    <property type="molecule type" value="Genomic_DNA"/>
</dbReference>
<dbReference type="AlphaFoldDB" id="A0AAV6IRX2"/>
<gene>
    <name evidence="2" type="ORF">RHGRI_026169</name>
</gene>
<accession>A0AAV6IRX2</accession>
<feature type="region of interest" description="Disordered" evidence="1">
    <location>
        <begin position="1"/>
        <end position="36"/>
    </location>
</feature>
<proteinExistence type="predicted"/>
<evidence type="ECO:0000313" key="2">
    <source>
        <dbReference type="EMBL" id="KAG5531458.1"/>
    </source>
</evidence>
<evidence type="ECO:0000256" key="1">
    <source>
        <dbReference type="SAM" id="MobiDB-lite"/>
    </source>
</evidence>
<organism evidence="2 3">
    <name type="scientific">Rhododendron griersonianum</name>
    <dbReference type="NCBI Taxonomy" id="479676"/>
    <lineage>
        <taxon>Eukaryota</taxon>
        <taxon>Viridiplantae</taxon>
        <taxon>Streptophyta</taxon>
        <taxon>Embryophyta</taxon>
        <taxon>Tracheophyta</taxon>
        <taxon>Spermatophyta</taxon>
        <taxon>Magnoliopsida</taxon>
        <taxon>eudicotyledons</taxon>
        <taxon>Gunneridae</taxon>
        <taxon>Pentapetalae</taxon>
        <taxon>asterids</taxon>
        <taxon>Ericales</taxon>
        <taxon>Ericaceae</taxon>
        <taxon>Ericoideae</taxon>
        <taxon>Rhodoreae</taxon>
        <taxon>Rhododendron</taxon>
    </lineage>
</organism>
<comment type="caution">
    <text evidence="2">The sequence shown here is derived from an EMBL/GenBank/DDBJ whole genome shotgun (WGS) entry which is preliminary data.</text>
</comment>
<sequence length="73" mass="8209">MTTVSPSTFGDHHKQRKSTTKNSPTPPTPFTTTKKEGKEQCDYLYWIDPPHTKKEFEAKKALVGENGGLPMKC</sequence>
<evidence type="ECO:0000313" key="3">
    <source>
        <dbReference type="Proteomes" id="UP000823749"/>
    </source>
</evidence>
<protein>
    <submittedName>
        <fullName evidence="2">Uncharacterized protein</fullName>
    </submittedName>
</protein>
<reference evidence="2" key="1">
    <citation type="submission" date="2020-08" db="EMBL/GenBank/DDBJ databases">
        <title>Plant Genome Project.</title>
        <authorList>
            <person name="Zhang R.-G."/>
        </authorList>
    </citation>
    <scope>NUCLEOTIDE SEQUENCE</scope>
    <source>
        <strain evidence="2">WSP0</strain>
        <tissue evidence="2">Leaf</tissue>
    </source>
</reference>